<dbReference type="OrthoDB" id="660486at2759"/>
<dbReference type="GO" id="GO:0009733">
    <property type="term" value="P:response to auxin"/>
    <property type="evidence" value="ECO:0007669"/>
    <property type="project" value="InterPro"/>
</dbReference>
<organism evidence="2 3">
    <name type="scientific">Nelumbo nucifera</name>
    <name type="common">Sacred lotus</name>
    <dbReference type="NCBI Taxonomy" id="4432"/>
    <lineage>
        <taxon>Eukaryota</taxon>
        <taxon>Viridiplantae</taxon>
        <taxon>Streptophyta</taxon>
        <taxon>Embryophyta</taxon>
        <taxon>Tracheophyta</taxon>
        <taxon>Spermatophyta</taxon>
        <taxon>Magnoliopsida</taxon>
        <taxon>Proteales</taxon>
        <taxon>Nelumbonaceae</taxon>
        <taxon>Nelumbo</taxon>
    </lineage>
</organism>
<dbReference type="FunCoup" id="A0A1U7ZCY9">
    <property type="interactions" value="238"/>
</dbReference>
<protein>
    <submittedName>
        <fullName evidence="3">Auxin-responsive protein SAUR71</fullName>
    </submittedName>
</protein>
<accession>A0A1U7ZCY9</accession>
<proteinExistence type="inferred from homology"/>
<dbReference type="GeneID" id="104591786"/>
<gene>
    <name evidence="3" type="primary">LOC104591786</name>
</gene>
<dbReference type="KEGG" id="nnu:104591786"/>
<dbReference type="Pfam" id="PF02519">
    <property type="entry name" value="Auxin_inducible"/>
    <property type="match status" value="1"/>
</dbReference>
<dbReference type="PANTHER" id="PTHR31374">
    <property type="entry name" value="AUXIN-INDUCED PROTEIN-LIKE-RELATED"/>
    <property type="match status" value="1"/>
</dbReference>
<name>A0A1U7ZCY9_NELNU</name>
<reference evidence="3" key="1">
    <citation type="submission" date="2025-08" db="UniProtKB">
        <authorList>
            <consortium name="RefSeq"/>
        </authorList>
    </citation>
    <scope>IDENTIFICATION</scope>
</reference>
<evidence type="ECO:0000313" key="2">
    <source>
        <dbReference type="Proteomes" id="UP000189703"/>
    </source>
</evidence>
<dbReference type="OMA" id="EAECEYG"/>
<dbReference type="PANTHER" id="PTHR31374:SF118">
    <property type="entry name" value="OS01G0924966 PROTEIN"/>
    <property type="match status" value="1"/>
</dbReference>
<dbReference type="InterPro" id="IPR003676">
    <property type="entry name" value="SAUR_fam"/>
</dbReference>
<evidence type="ECO:0000313" key="3">
    <source>
        <dbReference type="RefSeq" id="XP_010249111.1"/>
    </source>
</evidence>
<dbReference type="eggNOG" id="ENOG502S1RZ">
    <property type="taxonomic scope" value="Eukaryota"/>
</dbReference>
<evidence type="ECO:0000256" key="1">
    <source>
        <dbReference type="ARBA" id="ARBA00006974"/>
    </source>
</evidence>
<comment type="similarity">
    <text evidence="1">Belongs to the ARG7 family.</text>
</comment>
<dbReference type="AlphaFoldDB" id="A0A1U7ZCY9"/>
<keyword evidence="2" id="KW-1185">Reference proteome</keyword>
<dbReference type="Proteomes" id="UP000189703">
    <property type="component" value="Unplaced"/>
</dbReference>
<sequence length="161" mass="18171">MEVGRKEKSKKGLIVKTWERCRSIGVGGKKSSGITPIAKSKSWPRTPDSSDDGKRGVNRRVAPEGCFSVYVGPQKQRFVIKTEYVNHPLFKMLLDEAEMEYGYNSAGPLALPCDVDLFYKVLLEMGSDENEIIHQQGCNFTKGYNSYRLLSPSRMALINRF</sequence>
<dbReference type="RefSeq" id="XP_010249111.1">
    <property type="nucleotide sequence ID" value="XM_010250809.2"/>
</dbReference>